<dbReference type="Gene3D" id="3.30.530.20">
    <property type="match status" value="1"/>
</dbReference>
<organism evidence="5">
    <name type="scientific">Culicoides sonorensis</name>
    <name type="common">Biting midge</name>
    <dbReference type="NCBI Taxonomy" id="179676"/>
    <lineage>
        <taxon>Eukaryota</taxon>
        <taxon>Metazoa</taxon>
        <taxon>Ecdysozoa</taxon>
        <taxon>Arthropoda</taxon>
        <taxon>Hexapoda</taxon>
        <taxon>Insecta</taxon>
        <taxon>Pterygota</taxon>
        <taxon>Neoptera</taxon>
        <taxon>Endopterygota</taxon>
        <taxon>Diptera</taxon>
        <taxon>Nematocera</taxon>
        <taxon>Chironomoidea</taxon>
        <taxon>Ceratopogonidae</taxon>
        <taxon>Ceratopogoninae</taxon>
        <taxon>Culicoides</taxon>
        <taxon>Monoculicoides</taxon>
    </lineage>
</organism>
<protein>
    <submittedName>
        <fullName evidence="5">CSON012999 protein</fullName>
    </submittedName>
</protein>
<dbReference type="PANTHER" id="PTHR12901:SF10">
    <property type="entry name" value="COENZYME Q-BINDING PROTEIN COQ10, MITOCHONDRIAL"/>
    <property type="match status" value="1"/>
</dbReference>
<comment type="subunit">
    <text evidence="2">Interacts with coenzyme Q.</text>
</comment>
<dbReference type="EMBL" id="UFQT01000063">
    <property type="protein sequence ID" value="SSX19280.1"/>
    <property type="molecule type" value="Genomic_DNA"/>
</dbReference>
<dbReference type="InterPro" id="IPR044996">
    <property type="entry name" value="COQ10-like"/>
</dbReference>
<comment type="function">
    <text evidence="3">Required for the function of coenzyme Q in the respiratory chain. May serve as a chaperone or may be involved in the transport of Q6 from its site of synthesis to the catalytic sites of the respiratory complexes.</text>
</comment>
<dbReference type="InterPro" id="IPR005031">
    <property type="entry name" value="COQ10_START"/>
</dbReference>
<proteinExistence type="inferred from homology"/>
<feature type="domain" description="Coenzyme Q-binding protein COQ10 START" evidence="4">
    <location>
        <begin position="56"/>
        <end position="186"/>
    </location>
</feature>
<dbReference type="OMA" id="NTLWIFT"/>
<name>A0A336LMW5_CULSO</name>
<dbReference type="CDD" id="cd07813">
    <property type="entry name" value="COQ10p_like"/>
    <property type="match status" value="1"/>
</dbReference>
<reference evidence="5" key="1">
    <citation type="submission" date="2018-07" db="EMBL/GenBank/DDBJ databases">
        <authorList>
            <person name="Quirk P.G."/>
            <person name="Krulwich T.A."/>
        </authorList>
    </citation>
    <scope>NUCLEOTIDE SEQUENCE</scope>
</reference>
<evidence type="ECO:0000313" key="5">
    <source>
        <dbReference type="EMBL" id="SSX19280.1"/>
    </source>
</evidence>
<evidence type="ECO:0000256" key="2">
    <source>
        <dbReference type="ARBA" id="ARBA00011814"/>
    </source>
</evidence>
<dbReference type="VEuPathDB" id="VectorBase:CSON012999"/>
<dbReference type="GO" id="GO:0005739">
    <property type="term" value="C:mitochondrion"/>
    <property type="evidence" value="ECO:0007669"/>
    <property type="project" value="TreeGrafter"/>
</dbReference>
<dbReference type="PANTHER" id="PTHR12901">
    <property type="entry name" value="SPERM PROTEIN HOMOLOG"/>
    <property type="match status" value="1"/>
</dbReference>
<evidence type="ECO:0000256" key="3">
    <source>
        <dbReference type="ARBA" id="ARBA00024947"/>
    </source>
</evidence>
<dbReference type="AlphaFoldDB" id="A0A336LMW5"/>
<accession>A0A336LMW5</accession>
<evidence type="ECO:0000259" key="4">
    <source>
        <dbReference type="Pfam" id="PF03364"/>
    </source>
</evidence>
<sequence length="207" mass="24011">MALRPIINIKYYFGTLSNKNVSYKFIESSKKGSRTLFFDATTNPGNSRRFAEKKLVGFSPEQMFDVVVDVGNYYKFLPFCKKSFTYDFREDGRFKSDLVIGFPPLTERYTSNVTSERPGIVKSECFDGVMFNYLLTIWKFNPGLKDIEQSCVIDFYIDFQFKSALHMRLSNLVFDTLVRQMEQAFFAEARVRYGRPSIKSHVLVSGN</sequence>
<evidence type="ECO:0000256" key="1">
    <source>
        <dbReference type="ARBA" id="ARBA00006885"/>
    </source>
</evidence>
<dbReference type="Pfam" id="PF03364">
    <property type="entry name" value="Polyketide_cyc"/>
    <property type="match status" value="1"/>
</dbReference>
<dbReference type="GO" id="GO:0048039">
    <property type="term" value="F:ubiquinone binding"/>
    <property type="evidence" value="ECO:0007669"/>
    <property type="project" value="InterPro"/>
</dbReference>
<dbReference type="InterPro" id="IPR023393">
    <property type="entry name" value="START-like_dom_sf"/>
</dbReference>
<comment type="similarity">
    <text evidence="1">Belongs to the COQ10 family.</text>
</comment>
<dbReference type="GO" id="GO:0045333">
    <property type="term" value="P:cellular respiration"/>
    <property type="evidence" value="ECO:0007669"/>
    <property type="project" value="InterPro"/>
</dbReference>
<dbReference type="SUPFAM" id="SSF55961">
    <property type="entry name" value="Bet v1-like"/>
    <property type="match status" value="1"/>
</dbReference>
<gene>
    <name evidence="5" type="primary">CSON012999</name>
</gene>